<evidence type="ECO:0000313" key="2">
    <source>
        <dbReference type="Proteomes" id="UP000030661"/>
    </source>
</evidence>
<accession>A0A081C8A7</accession>
<evidence type="ECO:0000313" key="1">
    <source>
        <dbReference type="EMBL" id="GAK60812.1"/>
    </source>
</evidence>
<dbReference type="Proteomes" id="UP000030661">
    <property type="component" value="Unassembled WGS sequence"/>
</dbReference>
<organism evidence="1">
    <name type="scientific">Vecturithrix granuli</name>
    <dbReference type="NCBI Taxonomy" id="1499967"/>
    <lineage>
        <taxon>Bacteria</taxon>
        <taxon>Candidatus Moduliflexota</taxon>
        <taxon>Candidatus Vecturitrichia</taxon>
        <taxon>Candidatus Vecturitrichales</taxon>
        <taxon>Candidatus Vecturitrichaceae</taxon>
        <taxon>Candidatus Vecturithrix</taxon>
    </lineage>
</organism>
<dbReference type="STRING" id="1499967.U27_00710"/>
<keyword evidence="2" id="KW-1185">Reference proteome</keyword>
<dbReference type="AlphaFoldDB" id="A0A081C8A7"/>
<dbReference type="Pfam" id="PF07505">
    <property type="entry name" value="DUF5131"/>
    <property type="match status" value="1"/>
</dbReference>
<reference evidence="1" key="1">
    <citation type="journal article" date="2015" name="PeerJ">
        <title>First genomic representation of candidate bacterial phylum KSB3 points to enhanced environmental sensing as a trigger of wastewater bulking.</title>
        <authorList>
            <person name="Sekiguchi Y."/>
            <person name="Ohashi A."/>
            <person name="Parks D.H."/>
            <person name="Yamauchi T."/>
            <person name="Tyson G.W."/>
            <person name="Hugenholtz P."/>
        </authorList>
    </citation>
    <scope>NUCLEOTIDE SEQUENCE [LARGE SCALE GENOMIC DNA]</scope>
</reference>
<name>A0A081C8A7_VECG1</name>
<dbReference type="HOGENOM" id="CLU_054184_0_1_0"/>
<proteinExistence type="predicted"/>
<sequence length="250" mass="29241">MPAKTKIEWTDTTWNPVTGCTKVSSGCKYCYAERMAIRLRAMGQERYKNGFEVTLHHDLIEEPFKWIKPRIIFVNSMSDLFHEDIPFEFIQQIFHTMAQCPQHIFQILTKRSERLRRLAHQLNWPENVWIGVSIENESTIHRLDDLKHVPAFIRFLSCEPLLGPLKNLALEGIHWVIVGGESGPGARPMRAEWVDSILWQCKQQNVEFFFKQWGGVQKKRTGRILHGKTYSALPRLAYKHRSANLLFKRA</sequence>
<gene>
    <name evidence="1" type="ORF">U27_00710</name>
</gene>
<dbReference type="EMBL" id="DF820475">
    <property type="protein sequence ID" value="GAK60812.1"/>
    <property type="molecule type" value="Genomic_DNA"/>
</dbReference>
<dbReference type="InterPro" id="IPR011101">
    <property type="entry name" value="DUF5131"/>
</dbReference>
<protein>
    <submittedName>
        <fullName evidence="1">Gp37Gp68 family protein</fullName>
    </submittedName>
</protein>